<evidence type="ECO:0000259" key="2">
    <source>
        <dbReference type="PROSITE" id="PS50994"/>
    </source>
</evidence>
<dbReference type="PROSITE" id="PS50943">
    <property type="entry name" value="HTH_CROC1"/>
    <property type="match status" value="1"/>
</dbReference>
<organism evidence="3 4">
    <name type="scientific">Fusibacter paucivorans</name>
    <dbReference type="NCBI Taxonomy" id="76009"/>
    <lineage>
        <taxon>Bacteria</taxon>
        <taxon>Bacillati</taxon>
        <taxon>Bacillota</taxon>
        <taxon>Clostridia</taxon>
        <taxon>Eubacteriales</taxon>
        <taxon>Eubacteriales Family XII. Incertae Sedis</taxon>
        <taxon>Fusibacter</taxon>
    </lineage>
</organism>
<dbReference type="PROSITE" id="PS50994">
    <property type="entry name" value="INTEGRASE"/>
    <property type="match status" value="1"/>
</dbReference>
<name>A0ABS5PTF6_9FIRM</name>
<dbReference type="Proteomes" id="UP000746471">
    <property type="component" value="Unassembled WGS sequence"/>
</dbReference>
<evidence type="ECO:0000259" key="1">
    <source>
        <dbReference type="PROSITE" id="PS50943"/>
    </source>
</evidence>
<accession>A0ABS5PTF6</accession>
<dbReference type="PANTHER" id="PTHR35004">
    <property type="entry name" value="TRANSPOSASE RV3428C-RELATED"/>
    <property type="match status" value="1"/>
</dbReference>
<dbReference type="SUPFAM" id="SSF53098">
    <property type="entry name" value="Ribonuclease H-like"/>
    <property type="match status" value="1"/>
</dbReference>
<feature type="domain" description="HTH cro/C1-type" evidence="1">
    <location>
        <begin position="11"/>
        <end position="46"/>
    </location>
</feature>
<dbReference type="SUPFAM" id="SSF46689">
    <property type="entry name" value="Homeodomain-like"/>
    <property type="match status" value="1"/>
</dbReference>
<dbReference type="Pfam" id="PF13560">
    <property type="entry name" value="HTH_31"/>
    <property type="match status" value="1"/>
</dbReference>
<protein>
    <submittedName>
        <fullName evidence="3">IS21 family transposase</fullName>
    </submittedName>
</protein>
<dbReference type="RefSeq" id="WP_213238316.1">
    <property type="nucleotide sequence ID" value="NZ_JAHBCL010000041.1"/>
</dbReference>
<sequence length="455" mass="52707">MKIDMEIYDQIRHLQVYEGLSQRAIAKKLGISRNTVAKYCNGEHVPWERKEYTPRNAPVITEDVIRFILRCFEEDATHQYKKQKHTAVRIHKRLQNELGFTGSESTIRRVVRDLKNKTTEAFVPLEFDPGEAAQIDFGTAYAYIKGHRVKLKFFCMRLCFSGHYFVKSYPAENEECFLDAHISAFKFFGRVPRRIVFDNAKVAVKEGLGAYVSKENTRYTEIKAHYQFSTSYCNPRSGNEKGLVENLVGYARRNALVPMPKVESFDELNAHLQDHCIEYLQHSIKGKIGTVGENFEVEKSALLPLPLYHYVPEKISYSRVNSYSLITFQTNKYSVPTKYCGKEVCLKISAMKIEIYYRNNLIAFHERHFGKYQKNYDIKHYIKLLEAKPRAVFNAAPVRQYIPKEVLSRYAARPDGQKLLLAHLREVNGLKETPDITVIPTHLKHYDKLIKGVTG</sequence>
<evidence type="ECO:0000313" key="4">
    <source>
        <dbReference type="Proteomes" id="UP000746471"/>
    </source>
</evidence>
<comment type="caution">
    <text evidence="3">The sequence shown here is derived from an EMBL/GenBank/DDBJ whole genome shotgun (WGS) entry which is preliminary data.</text>
</comment>
<dbReference type="EMBL" id="JAHBCL010000041">
    <property type="protein sequence ID" value="MBS7528459.1"/>
    <property type="molecule type" value="Genomic_DNA"/>
</dbReference>
<dbReference type="Gene3D" id="1.10.260.40">
    <property type="entry name" value="lambda repressor-like DNA-binding domains"/>
    <property type="match status" value="1"/>
</dbReference>
<proteinExistence type="predicted"/>
<dbReference type="InterPro" id="IPR010982">
    <property type="entry name" value="Lambda_DNA-bd_dom_sf"/>
</dbReference>
<dbReference type="Pfam" id="PF22483">
    <property type="entry name" value="Mu-transpos_C_2"/>
    <property type="match status" value="1"/>
</dbReference>
<reference evidence="3 4" key="1">
    <citation type="submission" date="2021-05" db="EMBL/GenBank/DDBJ databases">
        <title>Fusibacter ferrireducens sp. nov., an anaerobic, sulfur- and Fe-reducing bacterium isolated from the mangrove sediment.</title>
        <authorList>
            <person name="Qiu D."/>
        </authorList>
    </citation>
    <scope>NUCLEOTIDE SEQUENCE [LARGE SCALE GENOMIC DNA]</scope>
    <source>
        <strain evidence="3 4">DSM 12116</strain>
    </source>
</reference>
<dbReference type="InterPro" id="IPR009057">
    <property type="entry name" value="Homeodomain-like_sf"/>
</dbReference>
<feature type="domain" description="Integrase catalytic" evidence="2">
    <location>
        <begin position="125"/>
        <end position="312"/>
    </location>
</feature>
<dbReference type="NCBIfam" id="NF033546">
    <property type="entry name" value="transpos_IS21"/>
    <property type="match status" value="1"/>
</dbReference>
<evidence type="ECO:0000313" key="3">
    <source>
        <dbReference type="EMBL" id="MBS7528459.1"/>
    </source>
</evidence>
<dbReference type="CDD" id="cd00093">
    <property type="entry name" value="HTH_XRE"/>
    <property type="match status" value="1"/>
</dbReference>
<dbReference type="InterPro" id="IPR054353">
    <property type="entry name" value="IstA-like_C"/>
</dbReference>
<keyword evidence="4" id="KW-1185">Reference proteome</keyword>
<dbReference type="InterPro" id="IPR001584">
    <property type="entry name" value="Integrase_cat-core"/>
</dbReference>
<dbReference type="PANTHER" id="PTHR35004:SF7">
    <property type="entry name" value="INTEGRASE PROTEIN"/>
    <property type="match status" value="1"/>
</dbReference>
<dbReference type="InterPro" id="IPR001387">
    <property type="entry name" value="Cro/C1-type_HTH"/>
</dbReference>
<dbReference type="InterPro" id="IPR012337">
    <property type="entry name" value="RNaseH-like_sf"/>
</dbReference>
<gene>
    <name evidence="3" type="primary">istA</name>
    <name evidence="3" type="ORF">KHM83_17365</name>
</gene>